<proteinExistence type="predicted"/>
<feature type="compositionally biased region" description="Polar residues" evidence="1">
    <location>
        <begin position="69"/>
        <end position="87"/>
    </location>
</feature>
<keyword evidence="3" id="KW-1185">Reference proteome</keyword>
<dbReference type="EMBL" id="JAYMYQ010000008">
    <property type="protein sequence ID" value="KAK7316174.1"/>
    <property type="molecule type" value="Genomic_DNA"/>
</dbReference>
<dbReference type="Proteomes" id="UP001367508">
    <property type="component" value="Unassembled WGS sequence"/>
</dbReference>
<gene>
    <name evidence="2" type="ORF">VNO77_34976</name>
</gene>
<comment type="caution">
    <text evidence="2">The sequence shown here is derived from an EMBL/GenBank/DDBJ whole genome shotgun (WGS) entry which is preliminary data.</text>
</comment>
<dbReference type="AlphaFoldDB" id="A0AAN9Q040"/>
<evidence type="ECO:0000313" key="2">
    <source>
        <dbReference type="EMBL" id="KAK7316174.1"/>
    </source>
</evidence>
<reference evidence="2 3" key="1">
    <citation type="submission" date="2024-01" db="EMBL/GenBank/DDBJ databases">
        <title>The genomes of 5 underutilized Papilionoideae crops provide insights into root nodulation and disease resistanc.</title>
        <authorList>
            <person name="Jiang F."/>
        </authorList>
    </citation>
    <scope>NUCLEOTIDE SEQUENCE [LARGE SCALE GENOMIC DNA]</scope>
    <source>
        <strain evidence="2">LVBAO_FW01</strain>
        <tissue evidence="2">Leaves</tissue>
    </source>
</reference>
<accession>A0AAN9Q040</accession>
<sequence length="121" mass="13791">MKKRQGECSILGHRVWLLVIGRCLQGNLVKPFENIETNKNIDASSMGLPTLSESYHCYHMLRRTEPKYSVNSPDHQTANVGRNQKTPTISYVSLNEQDKEKELTCHSEAPMVMAKYIRLGV</sequence>
<name>A0AAN9Q040_CANGL</name>
<evidence type="ECO:0000256" key="1">
    <source>
        <dbReference type="SAM" id="MobiDB-lite"/>
    </source>
</evidence>
<organism evidence="2 3">
    <name type="scientific">Canavalia gladiata</name>
    <name type="common">Sword bean</name>
    <name type="synonym">Dolichos gladiatus</name>
    <dbReference type="NCBI Taxonomy" id="3824"/>
    <lineage>
        <taxon>Eukaryota</taxon>
        <taxon>Viridiplantae</taxon>
        <taxon>Streptophyta</taxon>
        <taxon>Embryophyta</taxon>
        <taxon>Tracheophyta</taxon>
        <taxon>Spermatophyta</taxon>
        <taxon>Magnoliopsida</taxon>
        <taxon>eudicotyledons</taxon>
        <taxon>Gunneridae</taxon>
        <taxon>Pentapetalae</taxon>
        <taxon>rosids</taxon>
        <taxon>fabids</taxon>
        <taxon>Fabales</taxon>
        <taxon>Fabaceae</taxon>
        <taxon>Papilionoideae</taxon>
        <taxon>50 kb inversion clade</taxon>
        <taxon>NPAAA clade</taxon>
        <taxon>indigoferoid/millettioid clade</taxon>
        <taxon>Phaseoleae</taxon>
        <taxon>Canavalia</taxon>
    </lineage>
</organism>
<feature type="region of interest" description="Disordered" evidence="1">
    <location>
        <begin position="68"/>
        <end position="87"/>
    </location>
</feature>
<protein>
    <submittedName>
        <fullName evidence="2">Uncharacterized protein</fullName>
    </submittedName>
</protein>
<evidence type="ECO:0000313" key="3">
    <source>
        <dbReference type="Proteomes" id="UP001367508"/>
    </source>
</evidence>